<comment type="caution">
    <text evidence="2">The sequence shown here is derived from an EMBL/GenBank/DDBJ whole genome shotgun (WGS) entry which is preliminary data.</text>
</comment>
<sequence length="184" mass="19070">MSAGTSVKSDALGASVTCIGATPGPSLTETSPTMRMGGGQTTMAETMSKSQSHPMASPLHHALHVPAHWRPHNTDEAADVLGTSLHGAKMFVGIVRASPPSATAPPAAASTASTASTTPSSSTAPTASLTFSYAAGGKWRHASQISPRSDFRHADALLLSRDRLDSVPILHAYLPTEQHSFFID</sequence>
<keyword evidence="3" id="KW-1185">Reference proteome</keyword>
<organism evidence="2 3">
    <name type="scientific">Leishmania naiffi</name>
    <dbReference type="NCBI Taxonomy" id="5678"/>
    <lineage>
        <taxon>Eukaryota</taxon>
        <taxon>Discoba</taxon>
        <taxon>Euglenozoa</taxon>
        <taxon>Kinetoplastea</taxon>
        <taxon>Metakinetoplastina</taxon>
        <taxon>Trypanosomatida</taxon>
        <taxon>Trypanosomatidae</taxon>
        <taxon>Leishmaniinae</taxon>
        <taxon>Leishmania</taxon>
        <taxon>Leishmania naiffi species complex</taxon>
    </lineage>
</organism>
<reference evidence="2 3" key="1">
    <citation type="submission" date="2024-02" db="EMBL/GenBank/DDBJ databases">
        <title>FIRST GENOME SEQUENCES OF Leishmania (Viannia) shawi, Leishmania (Viannia) lindenbergi AND Leishmania (Viannia) utingensis.</title>
        <authorList>
            <person name="Resadore F."/>
            <person name="Custodio M.G.F."/>
            <person name="Boite M.C."/>
            <person name="Cupolillo E."/>
            <person name="Ferreira G.E.M."/>
        </authorList>
    </citation>
    <scope>NUCLEOTIDE SEQUENCE [LARGE SCALE GENOMIC DNA]</scope>
    <source>
        <strain evidence="2 3">MDAS/BR/1979/M5533</strain>
    </source>
</reference>
<dbReference type="EMBL" id="JBAMZN010000034">
    <property type="protein sequence ID" value="KAL0519557.1"/>
    <property type="molecule type" value="Genomic_DNA"/>
</dbReference>
<dbReference type="AlphaFoldDB" id="A0AAW3BC98"/>
<feature type="region of interest" description="Disordered" evidence="1">
    <location>
        <begin position="99"/>
        <end position="126"/>
    </location>
</feature>
<evidence type="ECO:0000313" key="3">
    <source>
        <dbReference type="Proteomes" id="UP001501274"/>
    </source>
</evidence>
<dbReference type="Proteomes" id="UP001501274">
    <property type="component" value="Unassembled WGS sequence"/>
</dbReference>
<gene>
    <name evidence="2" type="ORF">Q4I28_006720</name>
</gene>
<name>A0AAW3BC98_9TRYP</name>
<protein>
    <submittedName>
        <fullName evidence="2">Uncharacterized protein</fullName>
    </submittedName>
</protein>
<evidence type="ECO:0000256" key="1">
    <source>
        <dbReference type="SAM" id="MobiDB-lite"/>
    </source>
</evidence>
<accession>A0AAW3BC98</accession>
<proteinExistence type="predicted"/>
<evidence type="ECO:0000313" key="2">
    <source>
        <dbReference type="EMBL" id="KAL0519557.1"/>
    </source>
</evidence>